<protein>
    <submittedName>
        <fullName evidence="1">Uncharacterized protein</fullName>
    </submittedName>
</protein>
<accession>A0A2S5ADY4</accession>
<proteinExistence type="predicted"/>
<dbReference type="AlphaFoldDB" id="A0A2S5ADY4"/>
<reference evidence="1 2" key="1">
    <citation type="submission" date="2018-01" db="EMBL/GenBank/DDBJ databases">
        <authorList>
            <person name="Gaut B.S."/>
            <person name="Morton B.R."/>
            <person name="Clegg M.T."/>
            <person name="Duvall M.R."/>
        </authorList>
    </citation>
    <scope>NUCLEOTIDE SEQUENCE [LARGE SCALE GENOMIC DNA]</scope>
    <source>
        <strain evidence="1 2">HR-AY</strain>
    </source>
</reference>
<gene>
    <name evidence="1" type="ORF">C3L50_04480</name>
</gene>
<evidence type="ECO:0000313" key="1">
    <source>
        <dbReference type="EMBL" id="POY40758.1"/>
    </source>
</evidence>
<dbReference type="EMBL" id="PQVG01000002">
    <property type="protein sequence ID" value="POY40758.1"/>
    <property type="molecule type" value="Genomic_DNA"/>
</dbReference>
<keyword evidence="2" id="KW-1185">Reference proteome</keyword>
<dbReference type="Proteomes" id="UP000237310">
    <property type="component" value="Unassembled WGS sequence"/>
</dbReference>
<sequence length="231" mass="27792">MISCKENKNLSFNSQKESVSFVLEKFPMIDKNLTAVRKIDLDSLSITLLQTSNKRIYDEVLVFEKRNKFYAIPFFSNMYADYWNFESDTQPKLFPKTNSTFEKEFLSLVKTLNLTGEEFNILYKELMFSILHTENNLNNKLSFFQNIIYYSSRVAKYKQEEADDCEKRTNIVYEQIYKDYNSKKIMMGSEYFLDKRNGRVYRFENKAKNYNEIKFNIKTYRIDCYTYPMTM</sequence>
<evidence type="ECO:0000313" key="2">
    <source>
        <dbReference type="Proteomes" id="UP000237310"/>
    </source>
</evidence>
<organism evidence="1 2">
    <name type="scientific">Flavobacterium alvei</name>
    <dbReference type="NCBI Taxonomy" id="2080416"/>
    <lineage>
        <taxon>Bacteria</taxon>
        <taxon>Pseudomonadati</taxon>
        <taxon>Bacteroidota</taxon>
        <taxon>Flavobacteriia</taxon>
        <taxon>Flavobacteriales</taxon>
        <taxon>Flavobacteriaceae</taxon>
        <taxon>Flavobacterium</taxon>
    </lineage>
</organism>
<name>A0A2S5ADY4_9FLAO</name>
<comment type="caution">
    <text evidence="1">The sequence shown here is derived from an EMBL/GenBank/DDBJ whole genome shotgun (WGS) entry which is preliminary data.</text>
</comment>